<dbReference type="EMBL" id="JAUYVO010000003">
    <property type="protein sequence ID" value="MDP2522087.1"/>
    <property type="molecule type" value="Genomic_DNA"/>
</dbReference>
<evidence type="ECO:0000313" key="4">
    <source>
        <dbReference type="EMBL" id="MDP2522087.1"/>
    </source>
</evidence>
<dbReference type="SUPFAM" id="SSF52980">
    <property type="entry name" value="Restriction endonuclease-like"/>
    <property type="match status" value="1"/>
</dbReference>
<organism evidence="3 5">
    <name type="scientific">Neptunomonas phycophila</name>
    <dbReference type="NCBI Taxonomy" id="1572645"/>
    <lineage>
        <taxon>Bacteria</taxon>
        <taxon>Pseudomonadati</taxon>
        <taxon>Pseudomonadota</taxon>
        <taxon>Gammaproteobacteria</taxon>
        <taxon>Oceanospirillales</taxon>
        <taxon>Oceanospirillaceae</taxon>
        <taxon>Neptunomonas</taxon>
    </lineage>
</organism>
<sequence length="119" mass="14027">MDKRTIGKDVEDRAWHWLIKKGLRPVKRNYFCKMGEIDLILLESNVLVFAEVRYRKSKQFGGAALSVTPNKQNKLIKTAQHFLMTHPSFQNYNCRFDVLAYESSPEDSQPIWYKDAFRL</sequence>
<evidence type="ECO:0000313" key="6">
    <source>
        <dbReference type="Proteomes" id="UP001177341"/>
    </source>
</evidence>
<gene>
    <name evidence="3" type="ORF">Q4490_14110</name>
    <name evidence="4" type="ORF">Q8W30_05825</name>
</gene>
<dbReference type="RefSeq" id="WP_075171515.1">
    <property type="nucleotide sequence ID" value="NZ_CAXHZV010000006.1"/>
</dbReference>
<dbReference type="GeneID" id="89455481"/>
<evidence type="ECO:0000256" key="1">
    <source>
        <dbReference type="ARBA" id="ARBA00006738"/>
    </source>
</evidence>
<dbReference type="HAMAP" id="MF_00048">
    <property type="entry name" value="UPF0102"/>
    <property type="match status" value="1"/>
</dbReference>
<dbReference type="NCBIfam" id="NF009150">
    <property type="entry name" value="PRK12497.1-3"/>
    <property type="match status" value="1"/>
</dbReference>
<comment type="caution">
    <text evidence="3">The sequence shown here is derived from an EMBL/GenBank/DDBJ whole genome shotgun (WGS) entry which is preliminary data.</text>
</comment>
<name>A0AAW7XNT7_9GAMM</name>
<dbReference type="Proteomes" id="UP001177341">
    <property type="component" value="Unassembled WGS sequence"/>
</dbReference>
<accession>A0AAW7XNT7</accession>
<dbReference type="EMBL" id="JAUOPG010000009">
    <property type="protein sequence ID" value="MDO6454704.1"/>
    <property type="molecule type" value="Genomic_DNA"/>
</dbReference>
<evidence type="ECO:0000313" key="5">
    <source>
        <dbReference type="Proteomes" id="UP001169862"/>
    </source>
</evidence>
<evidence type="ECO:0000256" key="2">
    <source>
        <dbReference type="HAMAP-Rule" id="MF_00048"/>
    </source>
</evidence>
<comment type="similarity">
    <text evidence="1 2">Belongs to the UPF0102 family.</text>
</comment>
<dbReference type="Pfam" id="PF02021">
    <property type="entry name" value="UPF0102"/>
    <property type="match status" value="1"/>
</dbReference>
<proteinExistence type="inferred from homology"/>
<protein>
    <recommendedName>
        <fullName evidence="2">UPF0102 protein Q4490_14110</fullName>
    </recommendedName>
</protein>
<keyword evidence="6" id="KW-1185">Reference proteome</keyword>
<dbReference type="AlphaFoldDB" id="A0AAW7XNT7"/>
<dbReference type="PANTHER" id="PTHR34039:SF1">
    <property type="entry name" value="UPF0102 PROTEIN YRAN"/>
    <property type="match status" value="1"/>
</dbReference>
<dbReference type="NCBIfam" id="TIGR00252">
    <property type="entry name" value="YraN family protein"/>
    <property type="match status" value="1"/>
</dbReference>
<dbReference type="PANTHER" id="PTHR34039">
    <property type="entry name" value="UPF0102 PROTEIN YRAN"/>
    <property type="match status" value="1"/>
</dbReference>
<reference evidence="3" key="1">
    <citation type="submission" date="2023-07" db="EMBL/GenBank/DDBJ databases">
        <title>Genome content predicts the carbon catabolic preferences of heterotrophic bacteria.</title>
        <authorList>
            <person name="Gralka M."/>
        </authorList>
    </citation>
    <scope>NUCLEOTIDE SEQUENCE</scope>
    <source>
        <strain evidence="4">5G01</strain>
        <strain evidence="3">I2M16</strain>
    </source>
</reference>
<dbReference type="Gene3D" id="3.40.1350.10">
    <property type="match status" value="1"/>
</dbReference>
<dbReference type="InterPro" id="IPR011335">
    <property type="entry name" value="Restrct_endonuc-II-like"/>
</dbReference>
<dbReference type="GO" id="GO:0003676">
    <property type="term" value="F:nucleic acid binding"/>
    <property type="evidence" value="ECO:0007669"/>
    <property type="project" value="InterPro"/>
</dbReference>
<evidence type="ECO:0000313" key="3">
    <source>
        <dbReference type="EMBL" id="MDO6454704.1"/>
    </source>
</evidence>
<dbReference type="Proteomes" id="UP001169862">
    <property type="component" value="Unassembled WGS sequence"/>
</dbReference>
<dbReference type="InterPro" id="IPR011856">
    <property type="entry name" value="tRNA_endonuc-like_dom_sf"/>
</dbReference>
<dbReference type="InterPro" id="IPR003509">
    <property type="entry name" value="UPF0102_YraN-like"/>
</dbReference>